<dbReference type="EMBL" id="CM023471">
    <property type="protein sequence ID" value="KAH7965426.1"/>
    <property type="molecule type" value="Genomic_DNA"/>
</dbReference>
<gene>
    <name evidence="1" type="ORF">HPB49_007522</name>
</gene>
<name>A0ACB8DBL8_DERSI</name>
<keyword evidence="2" id="KW-1185">Reference proteome</keyword>
<evidence type="ECO:0000313" key="1">
    <source>
        <dbReference type="EMBL" id="KAH7965426.1"/>
    </source>
</evidence>
<accession>A0ACB8DBL8</accession>
<evidence type="ECO:0000313" key="2">
    <source>
        <dbReference type="Proteomes" id="UP000821865"/>
    </source>
</evidence>
<protein>
    <submittedName>
        <fullName evidence="1">Uncharacterized protein</fullName>
    </submittedName>
</protein>
<sequence>MHTSSGLGGTAVTMLAHVPLYMQIVLGCCFIGGGSVGRADGVHRSTKAPLISPSSIVNQGFLHNASTVSGKPWLNLHVDTVYRAPTSGTLTSLRRYRHAGFLGIKEAAAATDFSGLGGTAVTMLAHVPLYMQGLEDCTLRTEDGGAFRAHKELLSARSPFFQELLQGGESDVIVGGISAPVLGVILRYLYTDKLSLTTENVMDTWAAADLLLIDDCDDKCHEFVKRNVSLENCLSLLPATKQDGWPRYQKFITGFVLDNFDKIWRVSMELPDISVQQLCDLLRSAELNVPEEKTLLYAIARWSNAFDEGAFVNRRGLQQVLESFRVGLCNRADLEEFGKECPALCHSLAYRKAVLQAFARGPSMCTAFPILANYAIREPSIPVEEAAAAGVAALLAYDIEAVAGTGADTNEDADMEAEYGDAGMNGVLASIVTA</sequence>
<proteinExistence type="predicted"/>
<dbReference type="Proteomes" id="UP000821865">
    <property type="component" value="Chromosome 2"/>
</dbReference>
<reference evidence="1" key="1">
    <citation type="submission" date="2020-05" db="EMBL/GenBank/DDBJ databases">
        <title>Large-scale comparative analyses of tick genomes elucidate their genetic diversity and vector capacities.</title>
        <authorList>
            <person name="Jia N."/>
            <person name="Wang J."/>
            <person name="Shi W."/>
            <person name="Du L."/>
            <person name="Sun Y."/>
            <person name="Zhan W."/>
            <person name="Jiang J."/>
            <person name="Wang Q."/>
            <person name="Zhang B."/>
            <person name="Ji P."/>
            <person name="Sakyi L.B."/>
            <person name="Cui X."/>
            <person name="Yuan T."/>
            <person name="Jiang B."/>
            <person name="Yang W."/>
            <person name="Lam T.T.-Y."/>
            <person name="Chang Q."/>
            <person name="Ding S."/>
            <person name="Wang X."/>
            <person name="Zhu J."/>
            <person name="Ruan X."/>
            <person name="Zhao L."/>
            <person name="Wei J."/>
            <person name="Que T."/>
            <person name="Du C."/>
            <person name="Cheng J."/>
            <person name="Dai P."/>
            <person name="Han X."/>
            <person name="Huang E."/>
            <person name="Gao Y."/>
            <person name="Liu J."/>
            <person name="Shao H."/>
            <person name="Ye R."/>
            <person name="Li L."/>
            <person name="Wei W."/>
            <person name="Wang X."/>
            <person name="Wang C."/>
            <person name="Yang T."/>
            <person name="Huo Q."/>
            <person name="Li W."/>
            <person name="Guo W."/>
            <person name="Chen H."/>
            <person name="Zhou L."/>
            <person name="Ni X."/>
            <person name="Tian J."/>
            <person name="Zhou Y."/>
            <person name="Sheng Y."/>
            <person name="Liu T."/>
            <person name="Pan Y."/>
            <person name="Xia L."/>
            <person name="Li J."/>
            <person name="Zhao F."/>
            <person name="Cao W."/>
        </authorList>
    </citation>
    <scope>NUCLEOTIDE SEQUENCE</scope>
    <source>
        <strain evidence="1">Dsil-2018</strain>
    </source>
</reference>
<organism evidence="1 2">
    <name type="scientific">Dermacentor silvarum</name>
    <name type="common">Tick</name>
    <dbReference type="NCBI Taxonomy" id="543639"/>
    <lineage>
        <taxon>Eukaryota</taxon>
        <taxon>Metazoa</taxon>
        <taxon>Ecdysozoa</taxon>
        <taxon>Arthropoda</taxon>
        <taxon>Chelicerata</taxon>
        <taxon>Arachnida</taxon>
        <taxon>Acari</taxon>
        <taxon>Parasitiformes</taxon>
        <taxon>Ixodida</taxon>
        <taxon>Ixodoidea</taxon>
        <taxon>Ixodidae</taxon>
        <taxon>Rhipicephalinae</taxon>
        <taxon>Dermacentor</taxon>
    </lineage>
</organism>
<comment type="caution">
    <text evidence="1">The sequence shown here is derived from an EMBL/GenBank/DDBJ whole genome shotgun (WGS) entry which is preliminary data.</text>
</comment>